<comment type="catalytic activity">
    <reaction evidence="6">
        <text>a medium-chain fatty acid + ATP + CoA = a medium-chain fatty acyl-CoA + AMP + diphosphate</text>
        <dbReference type="Rhea" id="RHEA:48340"/>
        <dbReference type="ChEBI" id="CHEBI:30616"/>
        <dbReference type="ChEBI" id="CHEBI:33019"/>
        <dbReference type="ChEBI" id="CHEBI:57287"/>
        <dbReference type="ChEBI" id="CHEBI:59558"/>
        <dbReference type="ChEBI" id="CHEBI:90546"/>
        <dbReference type="ChEBI" id="CHEBI:456215"/>
        <dbReference type="EC" id="6.2.1.2"/>
    </reaction>
    <physiologicalReaction direction="left-to-right" evidence="6">
        <dbReference type="Rhea" id="RHEA:48341"/>
    </physiologicalReaction>
</comment>
<evidence type="ECO:0000259" key="7">
    <source>
        <dbReference type="Pfam" id="PF00501"/>
    </source>
</evidence>
<comment type="caution">
    <text evidence="9">The sequence shown here is derived from an EMBL/GenBank/DDBJ whole genome shotgun (WGS) entry which is preliminary data.</text>
</comment>
<proteinExistence type="inferred from homology"/>
<dbReference type="SUPFAM" id="SSF56801">
    <property type="entry name" value="Acetyl-CoA synthetase-like"/>
    <property type="match status" value="1"/>
</dbReference>
<dbReference type="InterPro" id="IPR025110">
    <property type="entry name" value="AMP-bd_C"/>
</dbReference>
<evidence type="ECO:0000256" key="6">
    <source>
        <dbReference type="ARBA" id="ARBA00048477"/>
    </source>
</evidence>
<keyword evidence="11" id="KW-1185">Reference proteome</keyword>
<dbReference type="Gene3D" id="3.40.50.12780">
    <property type="entry name" value="N-terminal domain of ligase-like"/>
    <property type="match status" value="1"/>
</dbReference>
<keyword evidence="2" id="KW-0436">Ligase</keyword>
<name>A0A815ICA6_9BILA</name>
<dbReference type="GO" id="GO:0031956">
    <property type="term" value="F:medium-chain fatty acid-CoA ligase activity"/>
    <property type="evidence" value="ECO:0007669"/>
    <property type="project" value="UniProtKB-EC"/>
</dbReference>
<dbReference type="PANTHER" id="PTHR43605">
    <property type="entry name" value="ACYL-COENZYME A SYNTHETASE"/>
    <property type="match status" value="1"/>
</dbReference>
<protein>
    <recommendedName>
        <fullName evidence="5">medium-chain acyl-CoA ligase</fullName>
        <ecNumber evidence="5">6.2.1.2</ecNumber>
    </recommendedName>
</protein>
<evidence type="ECO:0000256" key="5">
    <source>
        <dbReference type="ARBA" id="ARBA00039009"/>
    </source>
</evidence>
<dbReference type="Proteomes" id="UP000663829">
    <property type="component" value="Unassembled WGS sequence"/>
</dbReference>
<dbReference type="InterPro" id="IPR000873">
    <property type="entry name" value="AMP-dep_synth/lig_dom"/>
</dbReference>
<feature type="domain" description="AMP-dependent synthetase/ligase" evidence="7">
    <location>
        <begin position="75"/>
        <end position="442"/>
    </location>
</feature>
<comment type="similarity">
    <text evidence="1">Belongs to the ATP-dependent AMP-binding enzyme family.</text>
</comment>
<evidence type="ECO:0000256" key="1">
    <source>
        <dbReference type="ARBA" id="ARBA00006432"/>
    </source>
</evidence>
<evidence type="ECO:0000256" key="2">
    <source>
        <dbReference type="ARBA" id="ARBA00022598"/>
    </source>
</evidence>
<dbReference type="GO" id="GO:0005759">
    <property type="term" value="C:mitochondrial matrix"/>
    <property type="evidence" value="ECO:0007669"/>
    <property type="project" value="TreeGrafter"/>
</dbReference>
<gene>
    <name evidence="9" type="ORF">GPM918_LOCUS31520</name>
    <name evidence="10" type="ORF">SRO942_LOCUS32169</name>
</gene>
<evidence type="ECO:0000256" key="3">
    <source>
        <dbReference type="ARBA" id="ARBA00022741"/>
    </source>
</evidence>
<dbReference type="EMBL" id="CAJNOQ010015566">
    <property type="protein sequence ID" value="CAF1363971.1"/>
    <property type="molecule type" value="Genomic_DNA"/>
</dbReference>
<keyword evidence="3" id="KW-0547">Nucleotide-binding</keyword>
<sequence>MSATTRNSVRLTLALPNFVINGGVANNNRQTFKFDELSEVLGSSNSEKFSNYLEKCLNAPYTHFNFGKDIIRNWALISPTKTALWSCEKDGHEYKITFKELLNYSSQFANTLTGKYYNLKPGNTVMVILPPVKEWFFIKLACLMSGIIFVPCSTTLTSNAIRSRLRASGADCVITDEANLEKITLATESPLRPILCGLIGTRHIPMPFRWMNLSLDASAASVQFNIFDSHASAPALRYFTSGTTGQPKIVQHSHMSAGLGHLTTSFWLNGEYDTDQSQLIWNTSNTGWTKSSCSSFFGPWLLGCGIFQKVIDESDPETILKTLETYPIETLCSNTPTYRLMTKHILMTNRKKLDKSYSLKQCVSAGETMDPAIHKLWYDYTNIPIREAYGQTETTAIAGTITSKDIRLNSMGKALPTVNLKIVNKQTLKEVATDIEGEIAIKIKPNKLMGLCNGYLNDQKRNKLAFIGDYYFTGDRARMDKDGYIFYTGRSDDMIKSIEYRNDLCETERILLAHSTVADCAITVCSDEQGEEVVKAFVVPTENYKQDSLSKRHLIQQLQTYVKRLIAPYKYPRQIELVTELPSQRAVNRNGMC</sequence>
<reference evidence="9" key="1">
    <citation type="submission" date="2021-02" db="EMBL/GenBank/DDBJ databases">
        <authorList>
            <person name="Nowell W R."/>
        </authorList>
    </citation>
    <scope>NUCLEOTIDE SEQUENCE</scope>
</reference>
<dbReference type="Pfam" id="PF00501">
    <property type="entry name" value="AMP-binding"/>
    <property type="match status" value="1"/>
</dbReference>
<evidence type="ECO:0000313" key="9">
    <source>
        <dbReference type="EMBL" id="CAF1363971.1"/>
    </source>
</evidence>
<dbReference type="Proteomes" id="UP000681722">
    <property type="component" value="Unassembled WGS sequence"/>
</dbReference>
<dbReference type="GO" id="GO:0006637">
    <property type="term" value="P:acyl-CoA metabolic process"/>
    <property type="evidence" value="ECO:0007669"/>
    <property type="project" value="TreeGrafter"/>
</dbReference>
<dbReference type="InterPro" id="IPR045851">
    <property type="entry name" value="AMP-bd_C_sf"/>
</dbReference>
<evidence type="ECO:0000259" key="8">
    <source>
        <dbReference type="Pfam" id="PF13193"/>
    </source>
</evidence>
<dbReference type="EMBL" id="CAJOBC010071710">
    <property type="protein sequence ID" value="CAF4244737.1"/>
    <property type="molecule type" value="Genomic_DNA"/>
</dbReference>
<dbReference type="EC" id="6.2.1.2" evidence="5"/>
<evidence type="ECO:0000313" key="10">
    <source>
        <dbReference type="EMBL" id="CAF4244737.1"/>
    </source>
</evidence>
<dbReference type="GO" id="GO:0006633">
    <property type="term" value="P:fatty acid biosynthetic process"/>
    <property type="evidence" value="ECO:0007669"/>
    <property type="project" value="TreeGrafter"/>
</dbReference>
<dbReference type="InterPro" id="IPR042099">
    <property type="entry name" value="ANL_N_sf"/>
</dbReference>
<accession>A0A815ICA6</accession>
<feature type="domain" description="AMP-binding enzyme C-terminal" evidence="8">
    <location>
        <begin position="506"/>
        <end position="585"/>
    </location>
</feature>
<dbReference type="Pfam" id="PF13193">
    <property type="entry name" value="AMP-binding_C"/>
    <property type="match status" value="1"/>
</dbReference>
<evidence type="ECO:0000313" key="11">
    <source>
        <dbReference type="Proteomes" id="UP000663829"/>
    </source>
</evidence>
<dbReference type="GO" id="GO:0004321">
    <property type="term" value="F:fatty-acyl-CoA synthase activity"/>
    <property type="evidence" value="ECO:0007669"/>
    <property type="project" value="TreeGrafter"/>
</dbReference>
<dbReference type="PANTHER" id="PTHR43605:SF10">
    <property type="entry name" value="ACYL-COA SYNTHETASE MEDIUM CHAIN FAMILY MEMBER 3"/>
    <property type="match status" value="1"/>
</dbReference>
<evidence type="ECO:0000256" key="4">
    <source>
        <dbReference type="ARBA" id="ARBA00022840"/>
    </source>
</evidence>
<dbReference type="GO" id="GO:0005524">
    <property type="term" value="F:ATP binding"/>
    <property type="evidence" value="ECO:0007669"/>
    <property type="project" value="UniProtKB-KW"/>
</dbReference>
<organism evidence="9 11">
    <name type="scientific">Didymodactylos carnosus</name>
    <dbReference type="NCBI Taxonomy" id="1234261"/>
    <lineage>
        <taxon>Eukaryota</taxon>
        <taxon>Metazoa</taxon>
        <taxon>Spiralia</taxon>
        <taxon>Gnathifera</taxon>
        <taxon>Rotifera</taxon>
        <taxon>Eurotatoria</taxon>
        <taxon>Bdelloidea</taxon>
        <taxon>Philodinida</taxon>
        <taxon>Philodinidae</taxon>
        <taxon>Didymodactylos</taxon>
    </lineage>
</organism>
<dbReference type="Gene3D" id="3.30.300.30">
    <property type="match status" value="1"/>
</dbReference>
<dbReference type="AlphaFoldDB" id="A0A815ICA6"/>
<dbReference type="OrthoDB" id="6614653at2759"/>
<dbReference type="InterPro" id="IPR051087">
    <property type="entry name" value="Mitochondrial_ACSM"/>
</dbReference>
<keyword evidence="4" id="KW-0067">ATP-binding</keyword>